<evidence type="ECO:0000256" key="3">
    <source>
        <dbReference type="ARBA" id="ARBA00023125"/>
    </source>
</evidence>
<keyword evidence="9" id="KW-1185">Reference proteome</keyword>
<keyword evidence="4" id="KW-0010">Activator</keyword>
<dbReference type="Pfam" id="PF00126">
    <property type="entry name" value="HTH_1"/>
    <property type="match status" value="1"/>
</dbReference>
<dbReference type="InterPro" id="IPR036388">
    <property type="entry name" value="WH-like_DNA-bd_sf"/>
</dbReference>
<feature type="domain" description="HTH lysR-type" evidence="7">
    <location>
        <begin position="3"/>
        <end position="60"/>
    </location>
</feature>
<dbReference type="GO" id="GO:0043565">
    <property type="term" value="F:sequence-specific DNA binding"/>
    <property type="evidence" value="ECO:0007669"/>
    <property type="project" value="TreeGrafter"/>
</dbReference>
<evidence type="ECO:0000256" key="2">
    <source>
        <dbReference type="ARBA" id="ARBA00023015"/>
    </source>
</evidence>
<gene>
    <name evidence="8" type="ORF">SAMN02982989_5399</name>
</gene>
<evidence type="ECO:0000256" key="4">
    <source>
        <dbReference type="ARBA" id="ARBA00023159"/>
    </source>
</evidence>
<dbReference type="OrthoDB" id="7260751at2"/>
<name>A0A1X7DD05_9HYPH</name>
<feature type="coiled-coil region" evidence="6">
    <location>
        <begin position="63"/>
        <end position="90"/>
    </location>
</feature>
<dbReference type="InterPro" id="IPR005119">
    <property type="entry name" value="LysR_subst-bd"/>
</dbReference>
<evidence type="ECO:0000256" key="5">
    <source>
        <dbReference type="ARBA" id="ARBA00023163"/>
    </source>
</evidence>
<dbReference type="SUPFAM" id="SSF46785">
    <property type="entry name" value="Winged helix' DNA-binding domain"/>
    <property type="match status" value="1"/>
</dbReference>
<comment type="similarity">
    <text evidence="1">Belongs to the LysR transcriptional regulatory family.</text>
</comment>
<dbReference type="EMBL" id="FXAF01000002">
    <property type="protein sequence ID" value="SMF13186.1"/>
    <property type="molecule type" value="Genomic_DNA"/>
</dbReference>
<dbReference type="Gene3D" id="1.10.10.10">
    <property type="entry name" value="Winged helix-like DNA-binding domain superfamily/Winged helix DNA-binding domain"/>
    <property type="match status" value="1"/>
</dbReference>
<evidence type="ECO:0000259" key="7">
    <source>
        <dbReference type="PROSITE" id="PS50931"/>
    </source>
</evidence>
<dbReference type="PROSITE" id="PS50931">
    <property type="entry name" value="HTH_LYSR"/>
    <property type="match status" value="1"/>
</dbReference>
<accession>A0A1X7DD05</accession>
<dbReference type="SUPFAM" id="SSF53850">
    <property type="entry name" value="Periplasmic binding protein-like II"/>
    <property type="match status" value="1"/>
</dbReference>
<dbReference type="GO" id="GO:0003700">
    <property type="term" value="F:DNA-binding transcription factor activity"/>
    <property type="evidence" value="ECO:0007669"/>
    <property type="project" value="InterPro"/>
</dbReference>
<dbReference type="PANTHER" id="PTHR30427:SF1">
    <property type="entry name" value="TRANSCRIPTIONAL ACTIVATOR PROTEIN LYSR"/>
    <property type="match status" value="1"/>
</dbReference>
<sequence>MNPNLRHLEVFRLFSRVMSVTETARLLRITQPSVSQALRDLENQLGLELIIRGQGPLKLTANADLLLKNMEDVLDNMQALRERAARLRGEQDNSLAIASVHPLTGWILPQALARLKNSHPHTRIALEAYSSREVIKHVQDRTADIGFTFLPVDNPDMVVRPLMTTEMVCLLPKNHALAGSVQLTPETLDNETIITFGQQVRQEFDVRLAFGNGNEAGRFLTTNLSVVSADLVRQGLGIAITLPFVLTPRMTQDIAVSAFRPEIRRSLVAIYLRKPGLSTLGKAFLAQVREENRGFAAHLDALGVFVKPG</sequence>
<reference evidence="9" key="1">
    <citation type="submission" date="2017-04" db="EMBL/GenBank/DDBJ databases">
        <authorList>
            <person name="Varghese N."/>
            <person name="Submissions S."/>
        </authorList>
    </citation>
    <scope>NUCLEOTIDE SEQUENCE [LARGE SCALE GENOMIC DNA]</scope>
    <source>
        <strain evidence="9">B4P</strain>
    </source>
</reference>
<dbReference type="Proteomes" id="UP000192903">
    <property type="component" value="Unassembled WGS sequence"/>
</dbReference>
<evidence type="ECO:0000313" key="8">
    <source>
        <dbReference type="EMBL" id="SMF13186.1"/>
    </source>
</evidence>
<proteinExistence type="inferred from homology"/>
<organism evidence="8 9">
    <name type="scientific">Xaviernesmea oryzae</name>
    <dbReference type="NCBI Taxonomy" id="464029"/>
    <lineage>
        <taxon>Bacteria</taxon>
        <taxon>Pseudomonadati</taxon>
        <taxon>Pseudomonadota</taxon>
        <taxon>Alphaproteobacteria</taxon>
        <taxon>Hyphomicrobiales</taxon>
        <taxon>Rhizobiaceae</taxon>
        <taxon>Rhizobium/Agrobacterium group</taxon>
        <taxon>Xaviernesmea</taxon>
    </lineage>
</organism>
<keyword evidence="5" id="KW-0804">Transcription</keyword>
<dbReference type="InterPro" id="IPR000847">
    <property type="entry name" value="LysR_HTH_N"/>
</dbReference>
<dbReference type="Pfam" id="PF03466">
    <property type="entry name" value="LysR_substrate"/>
    <property type="match status" value="1"/>
</dbReference>
<dbReference type="GO" id="GO:0010628">
    <property type="term" value="P:positive regulation of gene expression"/>
    <property type="evidence" value="ECO:0007669"/>
    <property type="project" value="TreeGrafter"/>
</dbReference>
<dbReference type="PANTHER" id="PTHR30427">
    <property type="entry name" value="TRANSCRIPTIONAL ACTIVATOR PROTEIN LYSR"/>
    <property type="match status" value="1"/>
</dbReference>
<dbReference type="Gene3D" id="3.40.190.290">
    <property type="match status" value="1"/>
</dbReference>
<dbReference type="PRINTS" id="PR00039">
    <property type="entry name" value="HTHLYSR"/>
</dbReference>
<dbReference type="AlphaFoldDB" id="A0A1X7DD05"/>
<keyword evidence="6" id="KW-0175">Coiled coil</keyword>
<keyword evidence="2" id="KW-0805">Transcription regulation</keyword>
<dbReference type="STRING" id="464029.SAMN02982989_5399"/>
<dbReference type="RefSeq" id="WP_085420726.1">
    <property type="nucleotide sequence ID" value="NZ_FXAF01000002.1"/>
</dbReference>
<protein>
    <submittedName>
        <fullName evidence="8">DNA-binding transcriptional regulator, LysR family</fullName>
    </submittedName>
</protein>
<dbReference type="InterPro" id="IPR036390">
    <property type="entry name" value="WH_DNA-bd_sf"/>
</dbReference>
<evidence type="ECO:0000313" key="9">
    <source>
        <dbReference type="Proteomes" id="UP000192903"/>
    </source>
</evidence>
<evidence type="ECO:0000256" key="1">
    <source>
        <dbReference type="ARBA" id="ARBA00009437"/>
    </source>
</evidence>
<keyword evidence="3 8" id="KW-0238">DNA-binding</keyword>
<evidence type="ECO:0000256" key="6">
    <source>
        <dbReference type="SAM" id="Coils"/>
    </source>
</evidence>